<dbReference type="RefSeq" id="XP_046015748.1">
    <property type="nucleotide sequence ID" value="XM_046163643.1"/>
</dbReference>
<protein>
    <submittedName>
        <fullName evidence="1">Uncharacterized protein</fullName>
    </submittedName>
</protein>
<organism evidence="1 2">
    <name type="scientific">Microdochium trichocladiopsis</name>
    <dbReference type="NCBI Taxonomy" id="1682393"/>
    <lineage>
        <taxon>Eukaryota</taxon>
        <taxon>Fungi</taxon>
        <taxon>Dikarya</taxon>
        <taxon>Ascomycota</taxon>
        <taxon>Pezizomycotina</taxon>
        <taxon>Sordariomycetes</taxon>
        <taxon>Xylariomycetidae</taxon>
        <taxon>Xylariales</taxon>
        <taxon>Microdochiaceae</taxon>
        <taxon>Microdochium</taxon>
    </lineage>
</organism>
<keyword evidence="2" id="KW-1185">Reference proteome</keyword>
<dbReference type="Proteomes" id="UP000756346">
    <property type="component" value="Unassembled WGS sequence"/>
</dbReference>
<evidence type="ECO:0000313" key="2">
    <source>
        <dbReference type="Proteomes" id="UP000756346"/>
    </source>
</evidence>
<accession>A0A9P9BT74</accession>
<comment type="caution">
    <text evidence="1">The sequence shown here is derived from an EMBL/GenBank/DDBJ whole genome shotgun (WGS) entry which is preliminary data.</text>
</comment>
<dbReference type="EMBL" id="JAGTJQ010000003">
    <property type="protein sequence ID" value="KAH7035655.1"/>
    <property type="molecule type" value="Genomic_DNA"/>
</dbReference>
<evidence type="ECO:0000313" key="1">
    <source>
        <dbReference type="EMBL" id="KAH7035655.1"/>
    </source>
</evidence>
<dbReference type="AlphaFoldDB" id="A0A9P9BT74"/>
<proteinExistence type="predicted"/>
<sequence length="212" mass="23713">MLPYESWRQAETFHALMSAQCRAMRRQATGGKYPFLRTRLQVWASNCAGRVQQQSRGGSAVVVDAQRLHEHPPCEASTIMGDGLPPACLEPCVLGTGSFMSPWELAEPSTLLGLPLRRKLLTSGLHALLAQSVGNDWVFRTPVAEARRMMWNLPCRPCMLGHVSEIFWLGWETRLIVQSCFCGPLFIQQPLSTWSLDGLAVSWTAWVSFCCF</sequence>
<dbReference type="GeneID" id="70193189"/>
<reference evidence="1" key="1">
    <citation type="journal article" date="2021" name="Nat. Commun.">
        <title>Genetic determinants of endophytism in the Arabidopsis root mycobiome.</title>
        <authorList>
            <person name="Mesny F."/>
            <person name="Miyauchi S."/>
            <person name="Thiergart T."/>
            <person name="Pickel B."/>
            <person name="Atanasova L."/>
            <person name="Karlsson M."/>
            <person name="Huettel B."/>
            <person name="Barry K.W."/>
            <person name="Haridas S."/>
            <person name="Chen C."/>
            <person name="Bauer D."/>
            <person name="Andreopoulos W."/>
            <person name="Pangilinan J."/>
            <person name="LaButti K."/>
            <person name="Riley R."/>
            <person name="Lipzen A."/>
            <person name="Clum A."/>
            <person name="Drula E."/>
            <person name="Henrissat B."/>
            <person name="Kohler A."/>
            <person name="Grigoriev I.V."/>
            <person name="Martin F.M."/>
            <person name="Hacquard S."/>
        </authorList>
    </citation>
    <scope>NUCLEOTIDE SEQUENCE</scope>
    <source>
        <strain evidence="1">MPI-CAGE-CH-0230</strain>
    </source>
</reference>
<name>A0A9P9BT74_9PEZI</name>
<gene>
    <name evidence="1" type="ORF">B0I36DRAFT_95184</name>
</gene>